<keyword evidence="7 9" id="KW-0472">Membrane</keyword>
<feature type="transmembrane region" description="Helical" evidence="9">
    <location>
        <begin position="195"/>
        <end position="220"/>
    </location>
</feature>
<feature type="transmembrane region" description="Helical" evidence="9">
    <location>
        <begin position="232"/>
        <end position="256"/>
    </location>
</feature>
<feature type="transmembrane region" description="Helical" evidence="9">
    <location>
        <begin position="59"/>
        <end position="85"/>
    </location>
</feature>
<evidence type="ECO:0000313" key="11">
    <source>
        <dbReference type="Proteomes" id="UP001059617"/>
    </source>
</evidence>
<comment type="similarity">
    <text evidence="8">Belongs to the binding-protein-dependent transport system permease family. LivHM subfamily.</text>
</comment>
<evidence type="ECO:0000256" key="5">
    <source>
        <dbReference type="ARBA" id="ARBA00022970"/>
    </source>
</evidence>
<comment type="subcellular location">
    <subcellularLocation>
        <location evidence="1">Cell membrane</location>
        <topology evidence="1">Multi-pass membrane protein</topology>
    </subcellularLocation>
</comment>
<keyword evidence="3" id="KW-1003">Cell membrane</keyword>
<evidence type="ECO:0000256" key="9">
    <source>
        <dbReference type="SAM" id="Phobius"/>
    </source>
</evidence>
<dbReference type="Pfam" id="PF02653">
    <property type="entry name" value="BPD_transp_2"/>
    <property type="match status" value="1"/>
</dbReference>
<proteinExistence type="inferred from homology"/>
<dbReference type="RefSeq" id="WP_259858099.1">
    <property type="nucleotide sequence ID" value="NZ_BAAAST010000009.1"/>
</dbReference>
<feature type="transmembrane region" description="Helical" evidence="9">
    <location>
        <begin position="35"/>
        <end position="53"/>
    </location>
</feature>
<protein>
    <submittedName>
        <fullName evidence="10">Branched-chain amino acid ABC transporter permease</fullName>
    </submittedName>
</protein>
<dbReference type="CDD" id="cd06582">
    <property type="entry name" value="TM_PBP1_LivH_like"/>
    <property type="match status" value="1"/>
</dbReference>
<dbReference type="InterPro" id="IPR001851">
    <property type="entry name" value="ABC_transp_permease"/>
</dbReference>
<keyword evidence="4 9" id="KW-0812">Transmembrane</keyword>
<dbReference type="Proteomes" id="UP001059617">
    <property type="component" value="Chromosome"/>
</dbReference>
<keyword evidence="11" id="KW-1185">Reference proteome</keyword>
<evidence type="ECO:0000256" key="1">
    <source>
        <dbReference type="ARBA" id="ARBA00004651"/>
    </source>
</evidence>
<keyword evidence="6 9" id="KW-1133">Transmembrane helix</keyword>
<feature type="transmembrane region" description="Helical" evidence="9">
    <location>
        <begin position="97"/>
        <end position="115"/>
    </location>
</feature>
<evidence type="ECO:0000256" key="6">
    <source>
        <dbReference type="ARBA" id="ARBA00022989"/>
    </source>
</evidence>
<feature type="transmembrane region" description="Helical" evidence="9">
    <location>
        <begin position="6"/>
        <end position="28"/>
    </location>
</feature>
<feature type="transmembrane region" description="Helical" evidence="9">
    <location>
        <begin position="268"/>
        <end position="287"/>
    </location>
</feature>
<dbReference type="PANTHER" id="PTHR11795">
    <property type="entry name" value="BRANCHED-CHAIN AMINO ACID TRANSPORT SYSTEM PERMEASE PROTEIN LIVH"/>
    <property type="match status" value="1"/>
</dbReference>
<accession>A0ABY5VST2</accession>
<evidence type="ECO:0000256" key="8">
    <source>
        <dbReference type="ARBA" id="ARBA00037998"/>
    </source>
</evidence>
<evidence type="ECO:0000256" key="2">
    <source>
        <dbReference type="ARBA" id="ARBA00022448"/>
    </source>
</evidence>
<name>A0ABY5VST2_9ACTN</name>
<reference evidence="10" key="2">
    <citation type="submission" date="2022-09" db="EMBL/GenBank/DDBJ databases">
        <title>Biosynthetic gene clusters of Dactylosporangioum fulvum.</title>
        <authorList>
            <person name="Caradec T."/>
        </authorList>
    </citation>
    <scope>NUCLEOTIDE SEQUENCE</scope>
    <source>
        <strain evidence="10">NRRL B-16292</strain>
    </source>
</reference>
<evidence type="ECO:0000256" key="7">
    <source>
        <dbReference type="ARBA" id="ARBA00023136"/>
    </source>
</evidence>
<dbReference type="PANTHER" id="PTHR11795:SF445">
    <property type="entry name" value="AMINO ACID ABC TRANSPORTER PERMEASE PROTEIN"/>
    <property type="match status" value="1"/>
</dbReference>
<evidence type="ECO:0000256" key="4">
    <source>
        <dbReference type="ARBA" id="ARBA00022692"/>
    </source>
</evidence>
<evidence type="ECO:0000256" key="3">
    <source>
        <dbReference type="ARBA" id="ARBA00022475"/>
    </source>
</evidence>
<gene>
    <name evidence="10" type="ORF">Dfulv_34990</name>
</gene>
<reference evidence="10" key="1">
    <citation type="submission" date="2021-04" db="EMBL/GenBank/DDBJ databases">
        <authorList>
            <person name="Hartkoorn R.C."/>
            <person name="Beaudoing E."/>
            <person name="Hot D."/>
        </authorList>
    </citation>
    <scope>NUCLEOTIDE SEQUENCE</scope>
    <source>
        <strain evidence="10">NRRL B-16292</strain>
    </source>
</reference>
<feature type="transmembrane region" description="Helical" evidence="9">
    <location>
        <begin position="147"/>
        <end position="164"/>
    </location>
</feature>
<keyword evidence="2" id="KW-0813">Transport</keyword>
<dbReference type="InterPro" id="IPR052157">
    <property type="entry name" value="BCAA_transport_permease"/>
</dbReference>
<organism evidence="10 11">
    <name type="scientific">Dactylosporangium fulvum</name>
    <dbReference type="NCBI Taxonomy" id="53359"/>
    <lineage>
        <taxon>Bacteria</taxon>
        <taxon>Bacillati</taxon>
        <taxon>Actinomycetota</taxon>
        <taxon>Actinomycetes</taxon>
        <taxon>Micromonosporales</taxon>
        <taxon>Micromonosporaceae</taxon>
        <taxon>Dactylosporangium</taxon>
    </lineage>
</organism>
<evidence type="ECO:0000313" key="10">
    <source>
        <dbReference type="EMBL" id="UWP80340.1"/>
    </source>
</evidence>
<keyword evidence="5" id="KW-0029">Amino-acid transport</keyword>
<dbReference type="EMBL" id="CP073720">
    <property type="protein sequence ID" value="UWP80340.1"/>
    <property type="molecule type" value="Genomic_DNA"/>
</dbReference>
<sequence length="297" mass="31095">MFLQDAINTVSLASIYLLFATGMSLVWGTTGILNFAHGSLFLASIYAAHIVALETTLSFVGAMIVGVVVGAVLAVVLYIGAFNLVLRRVRDKASAELQILIAGIGFDGLLVAIIARNTLSEPFGLSNTTYRTVTYDVFGAFVTNTRIYVVILALALTTAIGVWAKRTRSGLAMRAIGVDPEIASLMGVNRGRMTLMIMAISGALAGLTGVLLVYVSAAVVPTTGTNLLIKGFAIVVLGGVGSMTGVVVGALTLALAETIINTYTPGSWVNAVAFGLILVVLLLRPQGLFGKKEVRRT</sequence>